<name>A0A2S7IQA6_9BACT</name>
<dbReference type="InterPro" id="IPR036420">
    <property type="entry name" value="BRCT_dom_sf"/>
</dbReference>
<evidence type="ECO:0000259" key="1">
    <source>
        <dbReference type="PROSITE" id="PS50172"/>
    </source>
</evidence>
<dbReference type="Proteomes" id="UP000239590">
    <property type="component" value="Unassembled WGS sequence"/>
</dbReference>
<dbReference type="PANTHER" id="PTHR30231:SF42">
    <property type="entry name" value="EXONUCLEASE"/>
    <property type="match status" value="1"/>
</dbReference>
<dbReference type="SMART" id="SM00479">
    <property type="entry name" value="EXOIII"/>
    <property type="match status" value="1"/>
</dbReference>
<dbReference type="GO" id="GO:0006259">
    <property type="term" value="P:DNA metabolic process"/>
    <property type="evidence" value="ECO:0007669"/>
    <property type="project" value="UniProtKB-ARBA"/>
</dbReference>
<dbReference type="Pfam" id="PF00533">
    <property type="entry name" value="BRCT"/>
    <property type="match status" value="1"/>
</dbReference>
<comment type="caution">
    <text evidence="2">The sequence shown here is derived from an EMBL/GenBank/DDBJ whole genome shotgun (WGS) entry which is preliminary data.</text>
</comment>
<dbReference type="Gene3D" id="3.40.50.10190">
    <property type="entry name" value="BRCT domain"/>
    <property type="match status" value="1"/>
</dbReference>
<dbReference type="GO" id="GO:0003676">
    <property type="term" value="F:nucleic acid binding"/>
    <property type="evidence" value="ECO:0007669"/>
    <property type="project" value="InterPro"/>
</dbReference>
<dbReference type="InterPro" id="IPR013520">
    <property type="entry name" value="Ribonucl_H"/>
</dbReference>
<organism evidence="2 3">
    <name type="scientific">Siphonobacter curvatus</name>
    <dbReference type="NCBI Taxonomy" id="2094562"/>
    <lineage>
        <taxon>Bacteria</taxon>
        <taxon>Pseudomonadati</taxon>
        <taxon>Bacteroidota</taxon>
        <taxon>Cytophagia</taxon>
        <taxon>Cytophagales</taxon>
        <taxon>Cytophagaceae</taxon>
        <taxon>Siphonobacter</taxon>
    </lineage>
</organism>
<sequence length="302" mass="34266">MLDFIAIDFENANNARSSACSLGIAVIEKGVITDVKHWYIKPYPFEMGYYQQRVHKITLESLTLAPAFDELWPEVLPYLEGKTVLAHNAAYDLNLLRGLFEHYHLSIQALQYACTVDMARSTWPNEPKHSLGYLAYYNQLTFTHHRADDDARVCAQLALRMAELHEAADLDDLIYRTKVSKRNFDGTYATLKPQPRTRRNTPFIPNLHTAINHSHPFYGKSVVFTGDLSALGRTEAQQLVWQCGGIAAKNLSYATHYMVVGKQNAQLVGEELISSKMKKAEELLSRGFPLVILNEEEFLAML</sequence>
<evidence type="ECO:0000313" key="3">
    <source>
        <dbReference type="Proteomes" id="UP000239590"/>
    </source>
</evidence>
<dbReference type="PANTHER" id="PTHR30231">
    <property type="entry name" value="DNA POLYMERASE III SUBUNIT EPSILON"/>
    <property type="match status" value="1"/>
</dbReference>
<feature type="domain" description="BRCT" evidence="1">
    <location>
        <begin position="212"/>
        <end position="302"/>
    </location>
</feature>
<dbReference type="OrthoDB" id="9803913at2"/>
<proteinExistence type="predicted"/>
<dbReference type="AlphaFoldDB" id="A0A2S7IQA6"/>
<protein>
    <recommendedName>
        <fullName evidence="1">BRCT domain-containing protein</fullName>
    </recommendedName>
</protein>
<dbReference type="InterPro" id="IPR001357">
    <property type="entry name" value="BRCT_dom"/>
</dbReference>
<evidence type="ECO:0000313" key="2">
    <source>
        <dbReference type="EMBL" id="PQA59856.1"/>
    </source>
</evidence>
<dbReference type="Gene3D" id="3.30.420.10">
    <property type="entry name" value="Ribonuclease H-like superfamily/Ribonuclease H"/>
    <property type="match status" value="1"/>
</dbReference>
<dbReference type="SUPFAM" id="SSF53098">
    <property type="entry name" value="Ribonuclease H-like"/>
    <property type="match status" value="1"/>
</dbReference>
<dbReference type="GO" id="GO:0008408">
    <property type="term" value="F:3'-5' exonuclease activity"/>
    <property type="evidence" value="ECO:0007669"/>
    <property type="project" value="TreeGrafter"/>
</dbReference>
<dbReference type="CDD" id="cd17748">
    <property type="entry name" value="BRCT_DNA_ligase_like"/>
    <property type="match status" value="1"/>
</dbReference>
<reference evidence="3" key="1">
    <citation type="submission" date="2018-02" db="EMBL/GenBank/DDBJ databases">
        <title>Genome sequencing of Solimonas sp. HR-BB.</title>
        <authorList>
            <person name="Lee Y."/>
            <person name="Jeon C.O."/>
        </authorList>
    </citation>
    <scope>NUCLEOTIDE SEQUENCE [LARGE SCALE GENOMIC DNA]</scope>
    <source>
        <strain evidence="3">HR-U</strain>
    </source>
</reference>
<dbReference type="InterPro" id="IPR036397">
    <property type="entry name" value="RNaseH_sf"/>
</dbReference>
<dbReference type="PROSITE" id="PS50172">
    <property type="entry name" value="BRCT"/>
    <property type="match status" value="1"/>
</dbReference>
<keyword evidence="3" id="KW-1185">Reference proteome</keyword>
<accession>A0A2S7IQA6</accession>
<dbReference type="SUPFAM" id="SSF52113">
    <property type="entry name" value="BRCT domain"/>
    <property type="match status" value="1"/>
</dbReference>
<dbReference type="GO" id="GO:0005829">
    <property type="term" value="C:cytosol"/>
    <property type="evidence" value="ECO:0007669"/>
    <property type="project" value="TreeGrafter"/>
</dbReference>
<dbReference type="InterPro" id="IPR012337">
    <property type="entry name" value="RNaseH-like_sf"/>
</dbReference>
<dbReference type="RefSeq" id="WP_104711665.1">
    <property type="nucleotide sequence ID" value="NZ_PTRA01000001.1"/>
</dbReference>
<dbReference type="EMBL" id="PTRA01000001">
    <property type="protein sequence ID" value="PQA59856.1"/>
    <property type="molecule type" value="Genomic_DNA"/>
</dbReference>
<dbReference type="Pfam" id="PF00929">
    <property type="entry name" value="RNase_T"/>
    <property type="match status" value="1"/>
</dbReference>
<gene>
    <name evidence="2" type="ORF">C5O19_09600</name>
</gene>